<comment type="caution">
    <text evidence="1">The sequence shown here is derived from an EMBL/GenBank/DDBJ whole genome shotgun (WGS) entry which is preliminary data.</text>
</comment>
<dbReference type="EMBL" id="JAHJDP010000040">
    <property type="protein sequence ID" value="MBU2690880.1"/>
    <property type="molecule type" value="Genomic_DNA"/>
</dbReference>
<reference evidence="1" key="1">
    <citation type="submission" date="2021-05" db="EMBL/GenBank/DDBJ databases">
        <title>Energy efficiency and biological interactions define the core microbiome of deep oligotrophic groundwater.</title>
        <authorList>
            <person name="Mehrshad M."/>
            <person name="Lopez-Fernandez M."/>
            <person name="Bell E."/>
            <person name="Bernier-Latmani R."/>
            <person name="Bertilsson S."/>
            <person name="Dopson M."/>
        </authorList>
    </citation>
    <scope>NUCLEOTIDE SEQUENCE</scope>
    <source>
        <strain evidence="1">Modern_marine.mb.64</strain>
    </source>
</reference>
<dbReference type="Proteomes" id="UP000777784">
    <property type="component" value="Unassembled WGS sequence"/>
</dbReference>
<organism evidence="1 2">
    <name type="scientific">Eiseniibacteriota bacterium</name>
    <dbReference type="NCBI Taxonomy" id="2212470"/>
    <lineage>
        <taxon>Bacteria</taxon>
        <taxon>Candidatus Eiseniibacteriota</taxon>
    </lineage>
</organism>
<evidence type="ECO:0000313" key="2">
    <source>
        <dbReference type="Proteomes" id="UP000777784"/>
    </source>
</evidence>
<dbReference type="AlphaFoldDB" id="A0A948W697"/>
<protein>
    <submittedName>
        <fullName evidence="1">Uncharacterized protein</fullName>
    </submittedName>
</protein>
<sequence>MKHRSLWQWMRDVHPNNLNGSTNLFANNQTNIKKKQNSQGIVDSHMGHFWIAKAGLFCLALKKWEAHFQLFSSASTHVFCRIRVNRRERDPGESAQRY</sequence>
<evidence type="ECO:0000313" key="1">
    <source>
        <dbReference type="EMBL" id="MBU2690880.1"/>
    </source>
</evidence>
<accession>A0A948W697</accession>
<name>A0A948W697_UNCEI</name>
<gene>
    <name evidence="1" type="ORF">KJ970_08105</name>
</gene>
<proteinExistence type="predicted"/>